<gene>
    <name evidence="2" type="primary">cpaB</name>
    <name evidence="2" type="ORF">HUK84_03495</name>
</gene>
<dbReference type="Proteomes" id="UP000534870">
    <property type="component" value="Unassembled WGS sequence"/>
</dbReference>
<accession>A0A7Y7ITW6</accession>
<protein>
    <submittedName>
        <fullName evidence="2">Flp pilus assembly protein CpaB</fullName>
    </submittedName>
</protein>
<dbReference type="EMBL" id="JABXXP010000024">
    <property type="protein sequence ID" value="NVN10220.1"/>
    <property type="molecule type" value="Genomic_DNA"/>
</dbReference>
<sequence length="273" mass="28346">MFRLIFFILMAVGLGGFGTVAWIATRPPATARPAAPPTLQVLAAARPLDAGNLLKPEDIIAIRVPQGKEGADVTQDSAEGREALAGAMLLHGVGAQAILRSTDLLRPGDRGFLAAALQPGMRAVTVGVDAITGTAGLIWPGDHVDLILTQAFAGSLPAEHRVAAETVLSNVRVIAIDRRLVQGASASNEPQARTVTLEVTPDDAERVSVAVHLGRLSLSVRSAQVGPVPQPAPPAAWAGDVSAILHDDHASDPADGRSLTLYQGGADGKEFHY</sequence>
<organism evidence="2 3">
    <name type="scientific">Nguyenibacter vanlangensis</name>
    <dbReference type="NCBI Taxonomy" id="1216886"/>
    <lineage>
        <taxon>Bacteria</taxon>
        <taxon>Pseudomonadati</taxon>
        <taxon>Pseudomonadota</taxon>
        <taxon>Alphaproteobacteria</taxon>
        <taxon>Acetobacterales</taxon>
        <taxon>Acetobacteraceae</taxon>
        <taxon>Nguyenibacter</taxon>
    </lineage>
</organism>
<dbReference type="AlphaFoldDB" id="A0A7Y7ITW6"/>
<feature type="domain" description="Flp pilus assembly protein RcpC/CpaB" evidence="1">
    <location>
        <begin position="111"/>
        <end position="221"/>
    </location>
</feature>
<dbReference type="CDD" id="cd11614">
    <property type="entry name" value="SAF_CpaB_FlgA_like"/>
    <property type="match status" value="1"/>
</dbReference>
<evidence type="ECO:0000313" key="3">
    <source>
        <dbReference type="Proteomes" id="UP000534870"/>
    </source>
</evidence>
<dbReference type="InterPro" id="IPR031571">
    <property type="entry name" value="RcpC_dom"/>
</dbReference>
<dbReference type="NCBIfam" id="TIGR03177">
    <property type="entry name" value="pilus_cpaB"/>
    <property type="match status" value="1"/>
</dbReference>
<reference evidence="2 3" key="1">
    <citation type="submission" date="2020-06" db="EMBL/GenBank/DDBJ databases">
        <title>Description of novel acetic acid bacteria.</title>
        <authorList>
            <person name="Sombolestani A."/>
        </authorList>
    </citation>
    <scope>NUCLEOTIDE SEQUENCE [LARGE SCALE GENOMIC DNA]</scope>
    <source>
        <strain evidence="2 3">LMG 31431</strain>
    </source>
</reference>
<dbReference type="InterPro" id="IPR017592">
    <property type="entry name" value="Pilus_assmbl_Flp-typ_CpaB"/>
</dbReference>
<proteinExistence type="predicted"/>
<dbReference type="RefSeq" id="WP_176639004.1">
    <property type="nucleotide sequence ID" value="NZ_JABXXP010000024.1"/>
</dbReference>
<name>A0A7Y7ITW6_9PROT</name>
<comment type="caution">
    <text evidence="2">The sequence shown here is derived from an EMBL/GenBank/DDBJ whole genome shotgun (WGS) entry which is preliminary data.</text>
</comment>
<evidence type="ECO:0000259" key="1">
    <source>
        <dbReference type="Pfam" id="PF16976"/>
    </source>
</evidence>
<dbReference type="Pfam" id="PF16976">
    <property type="entry name" value="RcpC"/>
    <property type="match status" value="1"/>
</dbReference>
<evidence type="ECO:0000313" key="2">
    <source>
        <dbReference type="EMBL" id="NVN10220.1"/>
    </source>
</evidence>